<dbReference type="InParanoid" id="A0A6P4AIM7"/>
<dbReference type="KEGG" id="zju:107423415"/>
<dbReference type="RefSeq" id="XP_015888453.3">
    <property type="nucleotide sequence ID" value="XM_016032967.3"/>
</dbReference>
<evidence type="ECO:0000313" key="3">
    <source>
        <dbReference type="RefSeq" id="XP_015888453.3"/>
    </source>
</evidence>
<dbReference type="GeneID" id="107423415"/>
<reference evidence="3" key="1">
    <citation type="submission" date="2025-08" db="UniProtKB">
        <authorList>
            <consortium name="RefSeq"/>
        </authorList>
    </citation>
    <scope>IDENTIFICATION</scope>
    <source>
        <tissue evidence="3">Seedling</tissue>
    </source>
</reference>
<dbReference type="PANTHER" id="PTHR33133:SF51">
    <property type="entry name" value="THH1_TOM1_TOM3 DOMAIN-CONTAINING PROTEIN"/>
    <property type="match status" value="1"/>
</dbReference>
<keyword evidence="2" id="KW-1185">Reference proteome</keyword>
<proteinExistence type="predicted"/>
<feature type="transmembrane region" description="Helical" evidence="1">
    <location>
        <begin position="30"/>
        <end position="52"/>
    </location>
</feature>
<gene>
    <name evidence="3" type="primary">LOC107423415</name>
</gene>
<keyword evidence="1" id="KW-0812">Transmembrane</keyword>
<keyword evidence="1" id="KW-0472">Membrane</keyword>
<dbReference type="PANTHER" id="PTHR33133">
    <property type="entry name" value="OS08G0107100 PROTEIN-RELATED"/>
    <property type="match status" value="1"/>
</dbReference>
<evidence type="ECO:0000313" key="2">
    <source>
        <dbReference type="Proteomes" id="UP001652623"/>
    </source>
</evidence>
<feature type="transmembrane region" description="Helical" evidence="1">
    <location>
        <begin position="100"/>
        <end position="123"/>
    </location>
</feature>
<organism evidence="2 3">
    <name type="scientific">Ziziphus jujuba</name>
    <name type="common">Chinese jujube</name>
    <name type="synonym">Ziziphus sativa</name>
    <dbReference type="NCBI Taxonomy" id="326968"/>
    <lineage>
        <taxon>Eukaryota</taxon>
        <taxon>Viridiplantae</taxon>
        <taxon>Streptophyta</taxon>
        <taxon>Embryophyta</taxon>
        <taxon>Tracheophyta</taxon>
        <taxon>Spermatophyta</taxon>
        <taxon>Magnoliopsida</taxon>
        <taxon>eudicotyledons</taxon>
        <taxon>Gunneridae</taxon>
        <taxon>Pentapetalae</taxon>
        <taxon>rosids</taxon>
        <taxon>fabids</taxon>
        <taxon>Rosales</taxon>
        <taxon>Rhamnaceae</taxon>
        <taxon>Paliureae</taxon>
        <taxon>Ziziphus</taxon>
    </lineage>
</organism>
<evidence type="ECO:0000256" key="1">
    <source>
        <dbReference type="SAM" id="Phobius"/>
    </source>
</evidence>
<accession>A0A6P4AIM7</accession>
<feature type="transmembrane region" description="Helical" evidence="1">
    <location>
        <begin position="144"/>
        <end position="170"/>
    </location>
</feature>
<feature type="transmembrane region" description="Helical" evidence="1">
    <location>
        <begin position="232"/>
        <end position="256"/>
    </location>
</feature>
<keyword evidence="1" id="KW-1133">Transmembrane helix</keyword>
<dbReference type="AlphaFoldDB" id="A0A6P4AIM7"/>
<feature type="transmembrane region" description="Helical" evidence="1">
    <location>
        <begin position="190"/>
        <end position="211"/>
    </location>
</feature>
<name>A0A6P4AIM7_ZIZJJ</name>
<feature type="transmembrane region" description="Helical" evidence="1">
    <location>
        <begin position="268"/>
        <end position="296"/>
    </location>
</feature>
<sequence length="335" mass="38316">MDAKQEEMKLLCFFDIYRESYKMILWWRKIFSQITLTLILPMCFFFFVQILVSESLYESSTVRTDIIIDGADHNDPFSYVVPNLSSSEFKTYLLFKAGSIIYLLAVSSLSTSTVVYATACILTGSKATFSKATSAFRRVWKRHLFNFLCSCIAYLAYHVIVMIAIIGYAILVKPGSALIDVVVNGALLVLYLMGLVYMGIVWQLTDVVSVLENVRGFRAMKKSRELMKGKMWMATLIYFSFDFTVYIVEFVFRNIFVQEWNFGKMEKIGYGIICLLLSTVLCLFGLVCDTIFYFICKSCQNETTEMSAALSDDDQLEVYLIAVEDQLPLKAHEEV</sequence>
<dbReference type="Proteomes" id="UP001652623">
    <property type="component" value="Chromosome 7"/>
</dbReference>
<protein>
    <submittedName>
        <fullName evidence="3">Uncharacterized protein LOC107423415</fullName>
    </submittedName>
</protein>